<evidence type="ECO:0008006" key="4">
    <source>
        <dbReference type="Google" id="ProtNLM"/>
    </source>
</evidence>
<sequence>MKTFLVLLTTITSLSAYTLVGVQADCPVCPPSMGGVKLHDGCTSNGDTVCWYQLTNQEGSFRFCEYEWSGILKLGGAQKCPSRVQTGTAANCDSICYS</sequence>
<keyword evidence="3" id="KW-1185">Reference proteome</keyword>
<organism evidence="2 3">
    <name type="scientific">Paxillus rubicundulus Ve08.2h10</name>
    <dbReference type="NCBI Taxonomy" id="930991"/>
    <lineage>
        <taxon>Eukaryota</taxon>
        <taxon>Fungi</taxon>
        <taxon>Dikarya</taxon>
        <taxon>Basidiomycota</taxon>
        <taxon>Agaricomycotina</taxon>
        <taxon>Agaricomycetes</taxon>
        <taxon>Agaricomycetidae</taxon>
        <taxon>Boletales</taxon>
        <taxon>Paxilineae</taxon>
        <taxon>Paxillaceae</taxon>
        <taxon>Paxillus</taxon>
    </lineage>
</organism>
<dbReference type="EMBL" id="KN828651">
    <property type="protein sequence ID" value="KIK74675.1"/>
    <property type="molecule type" value="Genomic_DNA"/>
</dbReference>
<evidence type="ECO:0000313" key="3">
    <source>
        <dbReference type="Proteomes" id="UP000054538"/>
    </source>
</evidence>
<feature type="signal peptide" evidence="1">
    <location>
        <begin position="1"/>
        <end position="16"/>
    </location>
</feature>
<evidence type="ECO:0000313" key="2">
    <source>
        <dbReference type="EMBL" id="KIK74675.1"/>
    </source>
</evidence>
<dbReference type="AlphaFoldDB" id="A0A0D0DBP1"/>
<gene>
    <name evidence="2" type="ORF">PAXRUDRAFT_528806</name>
</gene>
<dbReference type="HOGENOM" id="CLU_150821_1_0_1"/>
<name>A0A0D0DBP1_9AGAM</name>
<feature type="chain" id="PRO_5002208449" description="Secreted protein" evidence="1">
    <location>
        <begin position="17"/>
        <end position="98"/>
    </location>
</feature>
<keyword evidence="1" id="KW-0732">Signal</keyword>
<dbReference type="InParanoid" id="A0A0D0DBP1"/>
<reference evidence="2 3" key="1">
    <citation type="submission" date="2014-04" db="EMBL/GenBank/DDBJ databases">
        <authorList>
            <consortium name="DOE Joint Genome Institute"/>
            <person name="Kuo A."/>
            <person name="Kohler A."/>
            <person name="Jargeat P."/>
            <person name="Nagy L.G."/>
            <person name="Floudas D."/>
            <person name="Copeland A."/>
            <person name="Barry K.W."/>
            <person name="Cichocki N."/>
            <person name="Veneault-Fourrey C."/>
            <person name="LaButti K."/>
            <person name="Lindquist E.A."/>
            <person name="Lipzen A."/>
            <person name="Lundell T."/>
            <person name="Morin E."/>
            <person name="Murat C."/>
            <person name="Sun H."/>
            <person name="Tunlid A."/>
            <person name="Henrissat B."/>
            <person name="Grigoriev I.V."/>
            <person name="Hibbett D.S."/>
            <person name="Martin F."/>
            <person name="Nordberg H.P."/>
            <person name="Cantor M.N."/>
            <person name="Hua S.X."/>
        </authorList>
    </citation>
    <scope>NUCLEOTIDE SEQUENCE [LARGE SCALE GENOMIC DNA]</scope>
    <source>
        <strain evidence="2 3">Ve08.2h10</strain>
    </source>
</reference>
<evidence type="ECO:0000256" key="1">
    <source>
        <dbReference type="SAM" id="SignalP"/>
    </source>
</evidence>
<accession>A0A0D0DBP1</accession>
<protein>
    <recommendedName>
        <fullName evidence="4">Secreted protein</fullName>
    </recommendedName>
</protein>
<dbReference type="OrthoDB" id="2703761at2759"/>
<proteinExistence type="predicted"/>
<dbReference type="Proteomes" id="UP000054538">
    <property type="component" value="Unassembled WGS sequence"/>
</dbReference>
<reference evidence="3" key="2">
    <citation type="submission" date="2015-01" db="EMBL/GenBank/DDBJ databases">
        <title>Evolutionary Origins and Diversification of the Mycorrhizal Mutualists.</title>
        <authorList>
            <consortium name="DOE Joint Genome Institute"/>
            <consortium name="Mycorrhizal Genomics Consortium"/>
            <person name="Kohler A."/>
            <person name="Kuo A."/>
            <person name="Nagy L.G."/>
            <person name="Floudas D."/>
            <person name="Copeland A."/>
            <person name="Barry K.W."/>
            <person name="Cichocki N."/>
            <person name="Veneault-Fourrey C."/>
            <person name="LaButti K."/>
            <person name="Lindquist E.A."/>
            <person name="Lipzen A."/>
            <person name="Lundell T."/>
            <person name="Morin E."/>
            <person name="Murat C."/>
            <person name="Riley R."/>
            <person name="Ohm R."/>
            <person name="Sun H."/>
            <person name="Tunlid A."/>
            <person name="Henrissat B."/>
            <person name="Grigoriev I.V."/>
            <person name="Hibbett D.S."/>
            <person name="Martin F."/>
        </authorList>
    </citation>
    <scope>NUCLEOTIDE SEQUENCE [LARGE SCALE GENOMIC DNA]</scope>
    <source>
        <strain evidence="3">Ve08.2h10</strain>
    </source>
</reference>